<comment type="subcellular location">
    <subcellularLocation>
        <location evidence="1">Nucleus</location>
    </subcellularLocation>
</comment>
<dbReference type="GO" id="GO:0005524">
    <property type="term" value="F:ATP binding"/>
    <property type="evidence" value="ECO:0007669"/>
    <property type="project" value="UniProtKB-UniRule"/>
</dbReference>
<dbReference type="FunFam" id="1.10.510.10:FF:000562">
    <property type="entry name" value="Serine/threonine-protein kinase bur1"/>
    <property type="match status" value="1"/>
</dbReference>
<dbReference type="GO" id="GO:0008353">
    <property type="term" value="F:RNA polymerase II CTD heptapeptide repeat kinase activity"/>
    <property type="evidence" value="ECO:0007669"/>
    <property type="project" value="UniProtKB-EC"/>
</dbReference>
<dbReference type="InterPro" id="IPR008271">
    <property type="entry name" value="Ser/Thr_kinase_AS"/>
</dbReference>
<feature type="compositionally biased region" description="Basic and acidic residues" evidence="17">
    <location>
        <begin position="523"/>
        <end position="541"/>
    </location>
</feature>
<evidence type="ECO:0000256" key="10">
    <source>
        <dbReference type="ARBA" id="ARBA00023242"/>
    </source>
</evidence>
<dbReference type="GO" id="GO:0005634">
    <property type="term" value="C:nucleus"/>
    <property type="evidence" value="ECO:0007669"/>
    <property type="project" value="UniProtKB-SubCell"/>
</dbReference>
<keyword evidence="8 19" id="KW-0418">Kinase</keyword>
<dbReference type="PROSITE" id="PS00107">
    <property type="entry name" value="PROTEIN_KINASE_ATP"/>
    <property type="match status" value="1"/>
</dbReference>
<evidence type="ECO:0000256" key="12">
    <source>
        <dbReference type="ARBA" id="ARBA00047811"/>
    </source>
</evidence>
<dbReference type="FunFam" id="3.30.200.20:FF:000514">
    <property type="entry name" value="Serine/threonine-protein kinase BUR1"/>
    <property type="match status" value="1"/>
</dbReference>
<dbReference type="PANTHER" id="PTHR24056:SF233">
    <property type="entry name" value="CYCLIN-DEPENDENT KINASE 9"/>
    <property type="match status" value="1"/>
</dbReference>
<keyword evidence="20" id="KW-1185">Reference proteome</keyword>
<comment type="similarity">
    <text evidence="2">Belongs to the protein kinase superfamily. CMGC Ser/Thr protein kinase family. CDC2/CDKX subfamily.</text>
</comment>
<evidence type="ECO:0000256" key="7">
    <source>
        <dbReference type="ARBA" id="ARBA00022741"/>
    </source>
</evidence>
<dbReference type="CDD" id="cd07866">
    <property type="entry name" value="STKc_BUR1"/>
    <property type="match status" value="1"/>
</dbReference>
<protein>
    <recommendedName>
        <fullName evidence="11">Serine/threonine-protein kinase BUR1</fullName>
        <ecNumber evidence="4">2.7.11.22</ecNumber>
        <ecNumber evidence="3">2.7.11.23</ecNumber>
    </recommendedName>
    <alternativeName>
        <fullName evidence="15">Serine/threonine-protein kinase bur1</fullName>
    </alternativeName>
</protein>
<reference evidence="19 20" key="1">
    <citation type="submission" date="2020-05" db="EMBL/GenBank/DDBJ databases">
        <title>Identification and distribution of gene clusters putatively required for synthesis of sphingolipid metabolism inhibitors in phylogenetically diverse species of the filamentous fungus Fusarium.</title>
        <authorList>
            <person name="Kim H.-S."/>
            <person name="Busman M."/>
            <person name="Brown D.W."/>
            <person name="Divon H."/>
            <person name="Uhlig S."/>
            <person name="Proctor R.H."/>
        </authorList>
    </citation>
    <scope>NUCLEOTIDE SEQUENCE [LARGE SCALE GENOMIC DNA]</scope>
    <source>
        <strain evidence="19 20">NRRL 20693</strain>
    </source>
</reference>
<evidence type="ECO:0000313" key="19">
    <source>
        <dbReference type="EMBL" id="KAF5660588.1"/>
    </source>
</evidence>
<dbReference type="Pfam" id="PF00069">
    <property type="entry name" value="Pkinase"/>
    <property type="match status" value="1"/>
</dbReference>
<sequence>MERPSDCTPDGTSPRTFALNHLRPRSSFKGCSRISDYELLGKLGEGTFGEVHRARLRRTGAHVALKKIIMHHEKDGFPITALREIKLLKLLSHKNILRLEDMAIEHPTRQTDKRKKPIVYMATPYMDHDLSGLLDNPSVQFKEAQIKCYMLQLLEGLRYLHDSRILHRDMKAANLLINNQGVLQIADFGLARHYDGPTPRSGKPMGEGRRDYTGLVVTRWYRPPELLLQLRQYTPAIDVWGVGCVFGEMLFGKPILAGESDAHQLDIIWDLMGSPTEENMPRWKSLPGGELLTPRPRTGNLQNRFREYGQGAVSLLKELLRLDWRTRINAVDALQHPWFKMQPLPLEPHEIPTYEESHELDRRKFHDRKAALPPAPKGGTVGIGPDANSATAGFNSSEPFGNGRNGVNGSRYRNGPDERRPAWQPRERGAGLPPRPPPNIDDADYRERGPLRGAGRGPPGPRPPPDVDTYIPAYNRDDPGRRRDDRPPPRDDHPPRDDRRRRNSREDRRYDRDRGTMSRSRSPRHDRSRDRDRPERDVYRR</sequence>
<name>A0A8H5WJM9_FUSHE</name>
<evidence type="ECO:0000256" key="1">
    <source>
        <dbReference type="ARBA" id="ARBA00004123"/>
    </source>
</evidence>
<comment type="caution">
    <text evidence="19">The sequence shown here is derived from an EMBL/GenBank/DDBJ whole genome shotgun (WGS) entry which is preliminary data.</text>
</comment>
<keyword evidence="5" id="KW-0723">Serine/threonine-protein kinase</keyword>
<comment type="catalytic activity">
    <reaction evidence="12">
        <text>L-threonyl-[protein] + ATP = O-phospho-L-threonyl-[protein] + ADP + H(+)</text>
        <dbReference type="Rhea" id="RHEA:46608"/>
        <dbReference type="Rhea" id="RHEA-COMP:11060"/>
        <dbReference type="Rhea" id="RHEA-COMP:11605"/>
        <dbReference type="ChEBI" id="CHEBI:15378"/>
        <dbReference type="ChEBI" id="CHEBI:30013"/>
        <dbReference type="ChEBI" id="CHEBI:30616"/>
        <dbReference type="ChEBI" id="CHEBI:61977"/>
        <dbReference type="ChEBI" id="CHEBI:456216"/>
        <dbReference type="EC" id="2.7.11.22"/>
    </reaction>
</comment>
<evidence type="ECO:0000259" key="18">
    <source>
        <dbReference type="PROSITE" id="PS50011"/>
    </source>
</evidence>
<dbReference type="GO" id="GO:0004693">
    <property type="term" value="F:cyclin-dependent protein serine/threonine kinase activity"/>
    <property type="evidence" value="ECO:0007669"/>
    <property type="project" value="UniProtKB-EC"/>
</dbReference>
<keyword evidence="7 16" id="KW-0547">Nucleotide-binding</keyword>
<feature type="compositionally biased region" description="Basic and acidic residues" evidence="17">
    <location>
        <begin position="475"/>
        <end position="516"/>
    </location>
</feature>
<feature type="compositionally biased region" description="Polar residues" evidence="17">
    <location>
        <begin position="388"/>
        <end position="399"/>
    </location>
</feature>
<dbReference type="AlphaFoldDB" id="A0A8H5WJM9"/>
<evidence type="ECO:0000256" key="17">
    <source>
        <dbReference type="SAM" id="MobiDB-lite"/>
    </source>
</evidence>
<dbReference type="SMART" id="SM00220">
    <property type="entry name" value="S_TKc"/>
    <property type="match status" value="1"/>
</dbReference>
<dbReference type="Gene3D" id="1.10.510.10">
    <property type="entry name" value="Transferase(Phosphotransferase) domain 1"/>
    <property type="match status" value="1"/>
</dbReference>
<dbReference type="PANTHER" id="PTHR24056">
    <property type="entry name" value="CELL DIVISION PROTEIN KINASE"/>
    <property type="match status" value="1"/>
</dbReference>
<dbReference type="SUPFAM" id="SSF56112">
    <property type="entry name" value="Protein kinase-like (PK-like)"/>
    <property type="match status" value="1"/>
</dbReference>
<dbReference type="PROSITE" id="PS50011">
    <property type="entry name" value="PROTEIN_KINASE_DOM"/>
    <property type="match status" value="1"/>
</dbReference>
<feature type="region of interest" description="Disordered" evidence="17">
    <location>
        <begin position="370"/>
        <end position="541"/>
    </location>
</feature>
<dbReference type="InterPro" id="IPR050108">
    <property type="entry name" value="CDK"/>
</dbReference>
<evidence type="ECO:0000256" key="8">
    <source>
        <dbReference type="ARBA" id="ARBA00022777"/>
    </source>
</evidence>
<dbReference type="EC" id="2.7.11.22" evidence="4"/>
<dbReference type="InterPro" id="IPR000719">
    <property type="entry name" value="Prot_kinase_dom"/>
</dbReference>
<evidence type="ECO:0000256" key="15">
    <source>
        <dbReference type="ARBA" id="ARBA00073250"/>
    </source>
</evidence>
<dbReference type="EC" id="2.7.11.23" evidence="3"/>
<organism evidence="19 20">
    <name type="scientific">Fusarium heterosporum</name>
    <dbReference type="NCBI Taxonomy" id="42747"/>
    <lineage>
        <taxon>Eukaryota</taxon>
        <taxon>Fungi</taxon>
        <taxon>Dikarya</taxon>
        <taxon>Ascomycota</taxon>
        <taxon>Pezizomycotina</taxon>
        <taxon>Sordariomycetes</taxon>
        <taxon>Hypocreomycetidae</taxon>
        <taxon>Hypocreales</taxon>
        <taxon>Nectriaceae</taxon>
        <taxon>Fusarium</taxon>
        <taxon>Fusarium heterosporum species complex</taxon>
    </lineage>
</organism>
<evidence type="ECO:0000256" key="5">
    <source>
        <dbReference type="ARBA" id="ARBA00022527"/>
    </source>
</evidence>
<dbReference type="OrthoDB" id="28397at2759"/>
<comment type="catalytic activity">
    <reaction evidence="13">
        <text>L-seryl-[protein] + ATP = O-phospho-L-seryl-[protein] + ADP + H(+)</text>
        <dbReference type="Rhea" id="RHEA:17989"/>
        <dbReference type="Rhea" id="RHEA-COMP:9863"/>
        <dbReference type="Rhea" id="RHEA-COMP:11604"/>
        <dbReference type="ChEBI" id="CHEBI:15378"/>
        <dbReference type="ChEBI" id="CHEBI:29999"/>
        <dbReference type="ChEBI" id="CHEBI:30616"/>
        <dbReference type="ChEBI" id="CHEBI:83421"/>
        <dbReference type="ChEBI" id="CHEBI:456216"/>
        <dbReference type="EC" id="2.7.11.22"/>
    </reaction>
</comment>
<proteinExistence type="inferred from homology"/>
<keyword evidence="10" id="KW-0539">Nucleus</keyword>
<dbReference type="Proteomes" id="UP000567885">
    <property type="component" value="Unassembled WGS sequence"/>
</dbReference>
<evidence type="ECO:0000256" key="4">
    <source>
        <dbReference type="ARBA" id="ARBA00012425"/>
    </source>
</evidence>
<gene>
    <name evidence="19" type="ORF">FHETE_8869</name>
</gene>
<keyword evidence="9 16" id="KW-0067">ATP-binding</keyword>
<dbReference type="InterPro" id="IPR011009">
    <property type="entry name" value="Kinase-like_dom_sf"/>
</dbReference>
<dbReference type="InterPro" id="IPR017441">
    <property type="entry name" value="Protein_kinase_ATP_BS"/>
</dbReference>
<evidence type="ECO:0000256" key="3">
    <source>
        <dbReference type="ARBA" id="ARBA00012409"/>
    </source>
</evidence>
<dbReference type="Gene3D" id="3.30.200.20">
    <property type="entry name" value="Phosphorylase Kinase, domain 1"/>
    <property type="match status" value="1"/>
</dbReference>
<evidence type="ECO:0000256" key="9">
    <source>
        <dbReference type="ARBA" id="ARBA00022840"/>
    </source>
</evidence>
<comment type="catalytic activity">
    <reaction evidence="14">
        <text>[DNA-directed RNA polymerase] + ATP = phospho-[DNA-directed RNA polymerase] + ADP + H(+)</text>
        <dbReference type="Rhea" id="RHEA:10216"/>
        <dbReference type="Rhea" id="RHEA-COMP:11321"/>
        <dbReference type="Rhea" id="RHEA-COMP:11322"/>
        <dbReference type="ChEBI" id="CHEBI:15378"/>
        <dbReference type="ChEBI" id="CHEBI:30616"/>
        <dbReference type="ChEBI" id="CHEBI:43176"/>
        <dbReference type="ChEBI" id="CHEBI:68546"/>
        <dbReference type="ChEBI" id="CHEBI:456216"/>
        <dbReference type="EC" id="2.7.11.23"/>
    </reaction>
</comment>
<keyword evidence="6" id="KW-0808">Transferase</keyword>
<feature type="binding site" evidence="16">
    <location>
        <position position="66"/>
    </location>
    <ligand>
        <name>ATP</name>
        <dbReference type="ChEBI" id="CHEBI:30616"/>
    </ligand>
</feature>
<evidence type="ECO:0000256" key="13">
    <source>
        <dbReference type="ARBA" id="ARBA00048367"/>
    </source>
</evidence>
<feature type="compositionally biased region" description="Basic and acidic residues" evidence="17">
    <location>
        <begin position="414"/>
        <end position="429"/>
    </location>
</feature>
<accession>A0A8H5WJM9</accession>
<dbReference type="PROSITE" id="PS00108">
    <property type="entry name" value="PROTEIN_KINASE_ST"/>
    <property type="match status" value="1"/>
</dbReference>
<evidence type="ECO:0000256" key="14">
    <source>
        <dbReference type="ARBA" id="ARBA00049280"/>
    </source>
</evidence>
<evidence type="ECO:0000256" key="2">
    <source>
        <dbReference type="ARBA" id="ARBA00006485"/>
    </source>
</evidence>
<evidence type="ECO:0000256" key="6">
    <source>
        <dbReference type="ARBA" id="ARBA00022679"/>
    </source>
</evidence>
<feature type="domain" description="Protein kinase" evidence="18">
    <location>
        <begin position="37"/>
        <end position="339"/>
    </location>
</feature>
<dbReference type="EMBL" id="JAAGWQ010000194">
    <property type="protein sequence ID" value="KAF5660588.1"/>
    <property type="molecule type" value="Genomic_DNA"/>
</dbReference>
<evidence type="ECO:0000256" key="11">
    <source>
        <dbReference type="ARBA" id="ARBA00041018"/>
    </source>
</evidence>
<evidence type="ECO:0000313" key="20">
    <source>
        <dbReference type="Proteomes" id="UP000567885"/>
    </source>
</evidence>
<evidence type="ECO:0000256" key="16">
    <source>
        <dbReference type="PROSITE-ProRule" id="PRU10141"/>
    </source>
</evidence>